<keyword evidence="5" id="KW-0325">Glycoprotein</keyword>
<dbReference type="GO" id="GO:0006508">
    <property type="term" value="P:proteolysis"/>
    <property type="evidence" value="ECO:0007669"/>
    <property type="project" value="UniProtKB-KW"/>
</dbReference>
<dbReference type="InterPro" id="IPR033121">
    <property type="entry name" value="PEPTIDASE_A1"/>
</dbReference>
<keyword evidence="4" id="KW-0378">Hydrolase</keyword>
<dbReference type="InterPro" id="IPR021109">
    <property type="entry name" value="Peptidase_aspartic_dom_sf"/>
</dbReference>
<dbReference type="PANTHER" id="PTHR47967:SF138">
    <property type="entry name" value="ASPARTIC PROTEINASE CDR1-LIKE"/>
    <property type="match status" value="1"/>
</dbReference>
<evidence type="ECO:0000256" key="4">
    <source>
        <dbReference type="ARBA" id="ARBA00022801"/>
    </source>
</evidence>
<reference evidence="8 9" key="1">
    <citation type="journal article" date="2024" name="Plant J.">
        <title>Genome sequences and population genomics reveal climatic adaptation and genomic divergence between two closely related sweetgum species.</title>
        <authorList>
            <person name="Xu W.Q."/>
            <person name="Ren C.Q."/>
            <person name="Zhang X.Y."/>
            <person name="Comes H.P."/>
            <person name="Liu X.H."/>
            <person name="Li Y.G."/>
            <person name="Kettle C.J."/>
            <person name="Jalonen R."/>
            <person name="Gaisberger H."/>
            <person name="Ma Y.Z."/>
            <person name="Qiu Y.X."/>
        </authorList>
    </citation>
    <scope>NUCLEOTIDE SEQUENCE [LARGE SCALE GENOMIC DNA]</scope>
    <source>
        <strain evidence="8">Hangzhou</strain>
    </source>
</reference>
<comment type="caution">
    <text evidence="8">The sequence shown here is derived from an EMBL/GenBank/DDBJ whole genome shotgun (WGS) entry which is preliminary data.</text>
</comment>
<keyword evidence="2" id="KW-0645">Protease</keyword>
<evidence type="ECO:0000313" key="8">
    <source>
        <dbReference type="EMBL" id="KAK9275120.1"/>
    </source>
</evidence>
<dbReference type="Pfam" id="PF14543">
    <property type="entry name" value="TAXi_N"/>
    <property type="match status" value="1"/>
</dbReference>
<dbReference type="Gene3D" id="2.40.70.10">
    <property type="entry name" value="Acid Proteases"/>
    <property type="match status" value="2"/>
</dbReference>
<dbReference type="GO" id="GO:0005576">
    <property type="term" value="C:extracellular region"/>
    <property type="evidence" value="ECO:0007669"/>
    <property type="project" value="TreeGrafter"/>
</dbReference>
<dbReference type="PROSITE" id="PS51767">
    <property type="entry name" value="PEPTIDASE_A1"/>
    <property type="match status" value="1"/>
</dbReference>
<protein>
    <recommendedName>
        <fullName evidence="7">Peptidase A1 domain-containing protein</fullName>
    </recommendedName>
</protein>
<feature type="chain" id="PRO_5042822233" description="Peptidase A1 domain-containing protein" evidence="6">
    <location>
        <begin position="22"/>
        <end position="389"/>
    </location>
</feature>
<evidence type="ECO:0000256" key="1">
    <source>
        <dbReference type="ARBA" id="ARBA00007447"/>
    </source>
</evidence>
<evidence type="ECO:0000313" key="9">
    <source>
        <dbReference type="Proteomes" id="UP001415857"/>
    </source>
</evidence>
<dbReference type="InterPro" id="IPR051708">
    <property type="entry name" value="Plant_Aspart_Prot_A1"/>
</dbReference>
<dbReference type="PANTHER" id="PTHR47967">
    <property type="entry name" value="OS07G0603500 PROTEIN-RELATED"/>
    <property type="match status" value="1"/>
</dbReference>
<dbReference type="CDD" id="cd05476">
    <property type="entry name" value="pepsin_A_like_plant"/>
    <property type="match status" value="1"/>
</dbReference>
<keyword evidence="6" id="KW-0732">Signal</keyword>
<dbReference type="InterPro" id="IPR032799">
    <property type="entry name" value="TAXi_C"/>
</dbReference>
<keyword evidence="3" id="KW-0064">Aspartyl protease</keyword>
<dbReference type="InterPro" id="IPR034161">
    <property type="entry name" value="Pepsin-like_plant"/>
</dbReference>
<evidence type="ECO:0000259" key="7">
    <source>
        <dbReference type="PROSITE" id="PS51767"/>
    </source>
</evidence>
<dbReference type="Pfam" id="PF14541">
    <property type="entry name" value="TAXi_C"/>
    <property type="match status" value="1"/>
</dbReference>
<organism evidence="8 9">
    <name type="scientific">Liquidambar formosana</name>
    <name type="common">Formosan gum</name>
    <dbReference type="NCBI Taxonomy" id="63359"/>
    <lineage>
        <taxon>Eukaryota</taxon>
        <taxon>Viridiplantae</taxon>
        <taxon>Streptophyta</taxon>
        <taxon>Embryophyta</taxon>
        <taxon>Tracheophyta</taxon>
        <taxon>Spermatophyta</taxon>
        <taxon>Magnoliopsida</taxon>
        <taxon>eudicotyledons</taxon>
        <taxon>Gunneridae</taxon>
        <taxon>Pentapetalae</taxon>
        <taxon>Saxifragales</taxon>
        <taxon>Altingiaceae</taxon>
        <taxon>Liquidambar</taxon>
    </lineage>
</organism>
<dbReference type="AlphaFoldDB" id="A0AAP0RDS3"/>
<evidence type="ECO:0000256" key="5">
    <source>
        <dbReference type="ARBA" id="ARBA00023180"/>
    </source>
</evidence>
<proteinExistence type="inferred from homology"/>
<keyword evidence="9" id="KW-1185">Reference proteome</keyword>
<accession>A0AAP0RDS3</accession>
<evidence type="ECO:0000256" key="2">
    <source>
        <dbReference type="ARBA" id="ARBA00022670"/>
    </source>
</evidence>
<feature type="signal peptide" evidence="6">
    <location>
        <begin position="1"/>
        <end position="21"/>
    </location>
</feature>
<sequence length="389" mass="41958">MNQLLYFVMLMFSSLPILSLTEPTTGGFSIELIHRDSPFSPFYNCSITPTEILTNAALRSISQANHFRLSSTDENAIESTVIPHGGDYLMKIAIGTPTVEVFAIALCAVLLENSTLFDPTKSSTYRGLSCRSKPCTDLRTHSTCGNTNECHYNYIYGDQLQQTFTMGDLATDTLIFGSTNGQAVAFPTSVFGCEGSNSKEFAGEVGLISLGGGSLSLVSQLGADIKNKFSYCLLLPFASSASKMRFGKDAIISGEGVVSTPLVPKSPSTFYYLTLKGISIREKTVAATLGEGNIIIDSGTTLTMFESSLYNNLEAVVKEAIPVEPVEAPSPFKLCYATASSEELPDIIFHFTGADLHLLPLNLFVQDNNLICLLIVPSDDSLSIFGNWA</sequence>
<evidence type="ECO:0000256" key="6">
    <source>
        <dbReference type="SAM" id="SignalP"/>
    </source>
</evidence>
<feature type="domain" description="Peptidase A1" evidence="7">
    <location>
        <begin position="88"/>
        <end position="389"/>
    </location>
</feature>
<dbReference type="EMBL" id="JBBPBK010000011">
    <property type="protein sequence ID" value="KAK9275120.1"/>
    <property type="molecule type" value="Genomic_DNA"/>
</dbReference>
<evidence type="ECO:0000256" key="3">
    <source>
        <dbReference type="ARBA" id="ARBA00022750"/>
    </source>
</evidence>
<dbReference type="InterPro" id="IPR032861">
    <property type="entry name" value="TAXi_N"/>
</dbReference>
<dbReference type="Proteomes" id="UP001415857">
    <property type="component" value="Unassembled WGS sequence"/>
</dbReference>
<gene>
    <name evidence="8" type="ORF">L1049_022379</name>
</gene>
<name>A0AAP0RDS3_LIQFO</name>
<dbReference type="SUPFAM" id="SSF50630">
    <property type="entry name" value="Acid proteases"/>
    <property type="match status" value="1"/>
</dbReference>
<dbReference type="GO" id="GO:0004190">
    <property type="term" value="F:aspartic-type endopeptidase activity"/>
    <property type="evidence" value="ECO:0007669"/>
    <property type="project" value="UniProtKB-KW"/>
</dbReference>
<comment type="similarity">
    <text evidence="1">Belongs to the peptidase A1 family.</text>
</comment>